<dbReference type="Pfam" id="PF13896">
    <property type="entry name" value="Glyco_transf_49"/>
    <property type="match status" value="1"/>
</dbReference>
<gene>
    <name evidence="1" type="ORF">J437_LFUL002372</name>
</gene>
<dbReference type="AlphaFoldDB" id="A0A8K0K3U9"/>
<reference evidence="1" key="2">
    <citation type="submission" date="2017-10" db="EMBL/GenBank/DDBJ databases">
        <title>Ladona fulva Genome sequencing and assembly.</title>
        <authorList>
            <person name="Murali S."/>
            <person name="Richards S."/>
            <person name="Bandaranaike D."/>
            <person name="Bellair M."/>
            <person name="Blankenburg K."/>
            <person name="Chao H."/>
            <person name="Dinh H."/>
            <person name="Doddapaneni H."/>
            <person name="Dugan-Rocha S."/>
            <person name="Elkadiri S."/>
            <person name="Gnanaolivu R."/>
            <person name="Hernandez B."/>
            <person name="Skinner E."/>
            <person name="Javaid M."/>
            <person name="Lee S."/>
            <person name="Li M."/>
            <person name="Ming W."/>
            <person name="Munidasa M."/>
            <person name="Muniz J."/>
            <person name="Nguyen L."/>
            <person name="Hughes D."/>
            <person name="Osuji N."/>
            <person name="Pu L.-L."/>
            <person name="Puazo M."/>
            <person name="Qu C."/>
            <person name="Quiroz J."/>
            <person name="Raj R."/>
            <person name="Weissenberger G."/>
            <person name="Xin Y."/>
            <person name="Zou X."/>
            <person name="Han Y."/>
            <person name="Worley K."/>
            <person name="Muzny D."/>
            <person name="Gibbs R."/>
        </authorList>
    </citation>
    <scope>NUCLEOTIDE SEQUENCE</scope>
    <source>
        <strain evidence="1">Sampled in the wild</strain>
    </source>
</reference>
<reference evidence="1" key="1">
    <citation type="submission" date="2013-04" db="EMBL/GenBank/DDBJ databases">
        <authorList>
            <person name="Qu J."/>
            <person name="Murali S.C."/>
            <person name="Bandaranaike D."/>
            <person name="Bellair M."/>
            <person name="Blankenburg K."/>
            <person name="Chao H."/>
            <person name="Dinh H."/>
            <person name="Doddapaneni H."/>
            <person name="Downs B."/>
            <person name="Dugan-Rocha S."/>
            <person name="Elkadiri S."/>
            <person name="Gnanaolivu R.D."/>
            <person name="Hernandez B."/>
            <person name="Javaid M."/>
            <person name="Jayaseelan J.C."/>
            <person name="Lee S."/>
            <person name="Li M."/>
            <person name="Ming W."/>
            <person name="Munidasa M."/>
            <person name="Muniz J."/>
            <person name="Nguyen L."/>
            <person name="Ongeri F."/>
            <person name="Osuji N."/>
            <person name="Pu L.-L."/>
            <person name="Puazo M."/>
            <person name="Qu C."/>
            <person name="Quiroz J."/>
            <person name="Raj R."/>
            <person name="Weissenberger G."/>
            <person name="Xin Y."/>
            <person name="Zou X."/>
            <person name="Han Y."/>
            <person name="Richards S."/>
            <person name="Worley K."/>
            <person name="Muzny D."/>
            <person name="Gibbs R."/>
        </authorList>
    </citation>
    <scope>NUCLEOTIDE SEQUENCE</scope>
    <source>
        <strain evidence="1">Sampled in the wild</strain>
    </source>
</reference>
<evidence type="ECO:0000313" key="2">
    <source>
        <dbReference type="Proteomes" id="UP000792457"/>
    </source>
</evidence>
<dbReference type="OrthoDB" id="9974378at2759"/>
<dbReference type="PANTHER" id="PTHR47412">
    <property type="entry name" value="FI01434P-RELATED"/>
    <property type="match status" value="1"/>
</dbReference>
<dbReference type="PANTHER" id="PTHR47412:SF1">
    <property type="entry name" value="FI01434P-RELATED"/>
    <property type="match status" value="1"/>
</dbReference>
<organism evidence="1 2">
    <name type="scientific">Ladona fulva</name>
    <name type="common">Scarce chaser dragonfly</name>
    <name type="synonym">Libellula fulva</name>
    <dbReference type="NCBI Taxonomy" id="123851"/>
    <lineage>
        <taxon>Eukaryota</taxon>
        <taxon>Metazoa</taxon>
        <taxon>Ecdysozoa</taxon>
        <taxon>Arthropoda</taxon>
        <taxon>Hexapoda</taxon>
        <taxon>Insecta</taxon>
        <taxon>Pterygota</taxon>
        <taxon>Palaeoptera</taxon>
        <taxon>Odonata</taxon>
        <taxon>Epiprocta</taxon>
        <taxon>Anisoptera</taxon>
        <taxon>Libelluloidea</taxon>
        <taxon>Libellulidae</taxon>
        <taxon>Ladona</taxon>
    </lineage>
</organism>
<dbReference type="Proteomes" id="UP000792457">
    <property type="component" value="Unassembled WGS sequence"/>
</dbReference>
<accession>A0A8K0K3U9</accession>
<comment type="caution">
    <text evidence="1">The sequence shown here is derived from an EMBL/GenBank/DDBJ whole genome shotgun (WGS) entry which is preliminary data.</text>
</comment>
<keyword evidence="2" id="KW-1185">Reference proteome</keyword>
<dbReference type="EMBL" id="KZ308325">
    <property type="protein sequence ID" value="KAG8227483.1"/>
    <property type="molecule type" value="Genomic_DNA"/>
</dbReference>
<protein>
    <recommendedName>
        <fullName evidence="3">N-acetyllactosaminide beta-1,3-N-acetylglucosaminyltransferase</fullName>
    </recommendedName>
</protein>
<sequence>MTHPKDETMLLYRSLIRCKFVFLRNRKGLVYPVNVGRNIARETATTHYVLPSDIELYPSPGLIGAFLDFMRREKQAEMNASGGSLPVPSTVPRVYVLPIFEIAANMSQPETKAELVKMLKNGSAIPFHKKLCPGCHAVPKAKEWQEESLEEGEMNAFHVGKRIGAFAHWEPIFIGTDDEPPYDERLSWEGKRDKMTQGYALCTSDYEFRILNRAFLAHRPGIKTYKNDPKRSALSAKTNTLIKNVIAPELKVLYGTRKGCTV</sequence>
<proteinExistence type="predicted"/>
<evidence type="ECO:0000313" key="1">
    <source>
        <dbReference type="EMBL" id="KAG8227483.1"/>
    </source>
</evidence>
<evidence type="ECO:0008006" key="3">
    <source>
        <dbReference type="Google" id="ProtNLM"/>
    </source>
</evidence>
<name>A0A8K0K3U9_LADFU</name>